<dbReference type="PROSITE" id="PS50175">
    <property type="entry name" value="ASP_PROT_RETROV"/>
    <property type="match status" value="1"/>
</dbReference>
<dbReference type="SUPFAM" id="SSF56672">
    <property type="entry name" value="DNA/RNA polymerases"/>
    <property type="match status" value="1"/>
</dbReference>
<dbReference type="GO" id="GO:0015074">
    <property type="term" value="P:DNA integration"/>
    <property type="evidence" value="ECO:0007669"/>
    <property type="project" value="UniProtKB-KW"/>
</dbReference>
<evidence type="ECO:0000313" key="8">
    <source>
        <dbReference type="Ensembl" id="ENSCCNP00000019817.1"/>
    </source>
</evidence>
<dbReference type="PANTHER" id="PTHR33064:SF38">
    <property type="entry name" value="LRRGT00076-LIKE"/>
    <property type="match status" value="1"/>
</dbReference>
<dbReference type="SUPFAM" id="SSF50630">
    <property type="entry name" value="Acid proteases"/>
    <property type="match status" value="1"/>
</dbReference>
<dbReference type="GO" id="GO:0003723">
    <property type="term" value="F:RNA binding"/>
    <property type="evidence" value="ECO:0007669"/>
    <property type="project" value="UniProtKB-KW"/>
</dbReference>
<evidence type="ECO:0000256" key="4">
    <source>
        <dbReference type="ARBA" id="ARBA00022884"/>
    </source>
</evidence>
<dbReference type="InterPro" id="IPR041577">
    <property type="entry name" value="RT_RNaseH_2"/>
</dbReference>
<proteinExistence type="inferred from homology"/>
<dbReference type="InterPro" id="IPR001969">
    <property type="entry name" value="Aspartic_peptidase_AS"/>
</dbReference>
<dbReference type="GO" id="GO:0006508">
    <property type="term" value="P:proteolysis"/>
    <property type="evidence" value="ECO:0007669"/>
    <property type="project" value="InterPro"/>
</dbReference>
<dbReference type="InterPro" id="IPR000477">
    <property type="entry name" value="RT_dom"/>
</dbReference>
<evidence type="ECO:0000256" key="3">
    <source>
        <dbReference type="ARBA" id="ARBA00022842"/>
    </source>
</evidence>
<evidence type="ECO:0000256" key="2">
    <source>
        <dbReference type="ARBA" id="ARBA00022801"/>
    </source>
</evidence>
<dbReference type="PROSITE" id="PS00141">
    <property type="entry name" value="ASP_PROTEASE"/>
    <property type="match status" value="1"/>
</dbReference>
<dbReference type="InterPro" id="IPR001995">
    <property type="entry name" value="Peptidase_A2_cat"/>
</dbReference>
<comment type="similarity">
    <text evidence="1">Belongs to the beta type-B retroviral polymerase family. HERV class-II K(HML-2) pol subfamily.</text>
</comment>
<reference evidence="8" key="1">
    <citation type="submission" date="2023-09" db="UniProtKB">
        <authorList>
            <consortium name="Ensembl"/>
        </authorList>
    </citation>
    <scope>IDENTIFICATION</scope>
</reference>
<dbReference type="CDD" id="cd03715">
    <property type="entry name" value="RT_ZFREV_like"/>
    <property type="match status" value="1"/>
</dbReference>
<dbReference type="Pfam" id="PF00077">
    <property type="entry name" value="RVP"/>
    <property type="match status" value="1"/>
</dbReference>
<keyword evidence="4" id="KW-0694">RNA-binding</keyword>
<dbReference type="Gene3D" id="2.40.70.10">
    <property type="entry name" value="Acid Proteases"/>
    <property type="match status" value="1"/>
</dbReference>
<accession>A0A8C0WZD0</accession>
<dbReference type="AlphaFoldDB" id="A0A8C0WZD0"/>
<sequence>MKVGGQPIIFMVDSGAEHSVVTKPVAPFTQRRATIIGATGTQTARQFCRPRTCQLRGHEVTHEFLYLPECPIPLLGRDLLTKLGAQITFNQGGPANLTMRGPNALIMAVTMPTEDEWQLYHQEKGGLVKPICLLEEFPDVWAENGAPSLARYHAPVMVELKPGALPVRQRQYPIPRKACLGIQTHLQRLKDAGILIDCQSPWNTPLLPVKKAGGGDYRPVQDLRAVNNAVITLHSVVPNPYTLLSLLSPQASWFTCLDLKDAFFCLRLAPVSQPLFAFEWEDPQTGRKTQMTWTRIPQGFKNFPTLFGEALAADLSTFPEENPSCTLLQYVDDLLLASHDRERCWEGMKALLARLSEAGYKVSWKKAQICQQEVRYLGFIISEGQRALGPERKRVVCSIPQPKTKKEVREFLGVAGFCRIWILGYSDLAKPLYEATAGSGKDPLNWGFEQEKAFQEIKRLLTSAPALGLPDVKRSFNLFVCEKNHTALGVLTQTVGPWQRPVAYLSKRLDPVASGWPPCLRALAATVTLIREADKLTLGQDINVKVPHAVIALMNGQGHKWLTSSRMAHYQGLLCENPRVRLETVQTLNPATFLPTEEGLPDHDCEEVMDEVYSSRPDLMDLPLSDPELELFTDRSSFIQNGR</sequence>
<dbReference type="Ensembl" id="ENSCCNT00000025651.1">
    <property type="protein sequence ID" value="ENSCCNP00000019817.1"/>
    <property type="gene ID" value="ENSCCNG00000019876.1"/>
</dbReference>
<dbReference type="InterPro" id="IPR043128">
    <property type="entry name" value="Rev_trsase/Diguanyl_cyclase"/>
</dbReference>
<dbReference type="Pfam" id="PF00078">
    <property type="entry name" value="RVT_1"/>
    <property type="match status" value="1"/>
</dbReference>
<dbReference type="GO" id="GO:0004190">
    <property type="term" value="F:aspartic-type endopeptidase activity"/>
    <property type="evidence" value="ECO:0007669"/>
    <property type="project" value="InterPro"/>
</dbReference>
<keyword evidence="5" id="KW-0229">DNA integration</keyword>
<evidence type="ECO:0000256" key="5">
    <source>
        <dbReference type="ARBA" id="ARBA00022908"/>
    </source>
</evidence>
<name>A0A8C0WZD0_CASCN</name>
<evidence type="ECO:0000256" key="1">
    <source>
        <dbReference type="ARBA" id="ARBA00010879"/>
    </source>
</evidence>
<dbReference type="PANTHER" id="PTHR33064">
    <property type="entry name" value="POL PROTEIN"/>
    <property type="match status" value="1"/>
</dbReference>
<organism evidence="8">
    <name type="scientific">Castor canadensis</name>
    <name type="common">American beaver</name>
    <dbReference type="NCBI Taxonomy" id="51338"/>
    <lineage>
        <taxon>Eukaryota</taxon>
        <taxon>Metazoa</taxon>
        <taxon>Chordata</taxon>
        <taxon>Craniata</taxon>
        <taxon>Vertebrata</taxon>
        <taxon>Euteleostomi</taxon>
        <taxon>Mammalia</taxon>
        <taxon>Eutheria</taxon>
        <taxon>Euarchontoglires</taxon>
        <taxon>Glires</taxon>
        <taxon>Rodentia</taxon>
        <taxon>Castorimorpha</taxon>
        <taxon>Castoridae</taxon>
        <taxon>Castor</taxon>
    </lineage>
</organism>
<dbReference type="InterPro" id="IPR018061">
    <property type="entry name" value="Retropepsins"/>
</dbReference>
<dbReference type="PROSITE" id="PS50878">
    <property type="entry name" value="RT_POL"/>
    <property type="match status" value="1"/>
</dbReference>
<dbReference type="Gene3D" id="3.30.70.270">
    <property type="match status" value="2"/>
</dbReference>
<dbReference type="Gene3D" id="3.10.20.370">
    <property type="match status" value="1"/>
</dbReference>
<dbReference type="FunFam" id="3.30.70.270:FF:000020">
    <property type="entry name" value="Transposon Tf2-6 polyprotein-like Protein"/>
    <property type="match status" value="1"/>
</dbReference>
<dbReference type="InterPro" id="IPR043502">
    <property type="entry name" value="DNA/RNA_pol_sf"/>
</dbReference>
<dbReference type="Gene3D" id="3.10.10.10">
    <property type="entry name" value="HIV Type 1 Reverse Transcriptase, subunit A, domain 1"/>
    <property type="match status" value="1"/>
</dbReference>
<dbReference type="Pfam" id="PF17919">
    <property type="entry name" value="RT_RNaseH_2"/>
    <property type="match status" value="1"/>
</dbReference>
<dbReference type="InterPro" id="IPR051320">
    <property type="entry name" value="Viral_Replic_Matur_Polypro"/>
</dbReference>
<feature type="domain" description="Peptidase A2" evidence="6">
    <location>
        <begin position="8"/>
        <end position="79"/>
    </location>
</feature>
<evidence type="ECO:0000259" key="7">
    <source>
        <dbReference type="PROSITE" id="PS50878"/>
    </source>
</evidence>
<keyword evidence="3" id="KW-0460">Magnesium</keyword>
<feature type="domain" description="Reverse transcriptase" evidence="7">
    <location>
        <begin position="190"/>
        <end position="381"/>
    </location>
</feature>
<evidence type="ECO:0000259" key="6">
    <source>
        <dbReference type="PROSITE" id="PS50175"/>
    </source>
</evidence>
<dbReference type="InterPro" id="IPR021109">
    <property type="entry name" value="Peptidase_aspartic_dom_sf"/>
</dbReference>
<protein>
    <submittedName>
        <fullName evidence="8">Uncharacterized protein</fullName>
    </submittedName>
</protein>
<keyword evidence="2" id="KW-0378">Hydrolase</keyword>